<evidence type="ECO:0000256" key="1">
    <source>
        <dbReference type="SAM" id="MobiDB-lite"/>
    </source>
</evidence>
<evidence type="ECO:0000313" key="3">
    <source>
        <dbReference type="Proteomes" id="UP000887116"/>
    </source>
</evidence>
<comment type="caution">
    <text evidence="2">The sequence shown here is derived from an EMBL/GenBank/DDBJ whole genome shotgun (WGS) entry which is preliminary data.</text>
</comment>
<dbReference type="EMBL" id="BMAO01021539">
    <property type="protein sequence ID" value="GFQ75223.1"/>
    <property type="molecule type" value="Genomic_DNA"/>
</dbReference>
<proteinExistence type="predicted"/>
<sequence>MGFEVSKRLKDLPKPFPIIDSNNGCCHSSNVTCSYSRSPSDASRSRWGGGAEPVLGPCRLRSLVRGVRLPPSTAPTLPHPPTARSPLFPSVPGRRRGGQPPLLPDGAGGG</sequence>
<protein>
    <submittedName>
        <fullName evidence="2">Uncharacterized protein</fullName>
    </submittedName>
</protein>
<evidence type="ECO:0000313" key="2">
    <source>
        <dbReference type="EMBL" id="GFQ75223.1"/>
    </source>
</evidence>
<dbReference type="Proteomes" id="UP000887116">
    <property type="component" value="Unassembled WGS sequence"/>
</dbReference>
<feature type="region of interest" description="Disordered" evidence="1">
    <location>
        <begin position="28"/>
        <end position="54"/>
    </location>
</feature>
<accession>A0A8X6G688</accession>
<name>A0A8X6G688_TRICU</name>
<gene>
    <name evidence="2" type="primary">AVEN_96099_1</name>
    <name evidence="2" type="ORF">TNCT_12781</name>
</gene>
<reference evidence="2" key="1">
    <citation type="submission" date="2020-07" db="EMBL/GenBank/DDBJ databases">
        <title>Multicomponent nature underlies the extraordinary mechanical properties of spider dragline silk.</title>
        <authorList>
            <person name="Kono N."/>
            <person name="Nakamura H."/>
            <person name="Mori M."/>
            <person name="Yoshida Y."/>
            <person name="Ohtoshi R."/>
            <person name="Malay A.D."/>
            <person name="Moran D.A.P."/>
            <person name="Tomita M."/>
            <person name="Numata K."/>
            <person name="Arakawa K."/>
        </authorList>
    </citation>
    <scope>NUCLEOTIDE SEQUENCE</scope>
</reference>
<organism evidence="2 3">
    <name type="scientific">Trichonephila clavata</name>
    <name type="common">Joro spider</name>
    <name type="synonym">Nephila clavata</name>
    <dbReference type="NCBI Taxonomy" id="2740835"/>
    <lineage>
        <taxon>Eukaryota</taxon>
        <taxon>Metazoa</taxon>
        <taxon>Ecdysozoa</taxon>
        <taxon>Arthropoda</taxon>
        <taxon>Chelicerata</taxon>
        <taxon>Arachnida</taxon>
        <taxon>Araneae</taxon>
        <taxon>Araneomorphae</taxon>
        <taxon>Entelegynae</taxon>
        <taxon>Araneoidea</taxon>
        <taxon>Nephilidae</taxon>
        <taxon>Trichonephila</taxon>
    </lineage>
</organism>
<keyword evidence="3" id="KW-1185">Reference proteome</keyword>
<dbReference type="AlphaFoldDB" id="A0A8X6G688"/>
<feature type="region of interest" description="Disordered" evidence="1">
    <location>
        <begin position="67"/>
        <end position="110"/>
    </location>
</feature>
<feature type="compositionally biased region" description="Low complexity" evidence="1">
    <location>
        <begin position="34"/>
        <end position="46"/>
    </location>
</feature>